<evidence type="ECO:0000256" key="2">
    <source>
        <dbReference type="ARBA" id="ARBA00022448"/>
    </source>
</evidence>
<dbReference type="EMBL" id="JAFLVR010000021">
    <property type="protein sequence ID" value="MBO0452566.1"/>
    <property type="molecule type" value="Genomic_DNA"/>
</dbReference>
<dbReference type="PROSITE" id="PS51093">
    <property type="entry name" value="PTS_EIIA_TYPE_1"/>
    <property type="match status" value="1"/>
</dbReference>
<comment type="subcellular location">
    <subcellularLocation>
        <location evidence="1">Cytoplasm</location>
    </subcellularLocation>
</comment>
<dbReference type="Proteomes" id="UP000664495">
    <property type="component" value="Unassembled WGS sequence"/>
</dbReference>
<dbReference type="PANTHER" id="PTHR45008">
    <property type="entry name" value="PTS SYSTEM GLUCOSE-SPECIFIC EIIA COMPONENT"/>
    <property type="match status" value="1"/>
</dbReference>
<keyword evidence="2" id="KW-0813">Transport</keyword>
<evidence type="ECO:0000256" key="4">
    <source>
        <dbReference type="ARBA" id="ARBA00022679"/>
    </source>
</evidence>
<keyword evidence="9" id="KW-1185">Reference proteome</keyword>
<evidence type="ECO:0000256" key="6">
    <source>
        <dbReference type="ARBA" id="ARBA00022777"/>
    </source>
</evidence>
<dbReference type="InterPro" id="IPR001127">
    <property type="entry name" value="PTS_EIIA_1_perm"/>
</dbReference>
<dbReference type="NCBIfam" id="TIGR00830">
    <property type="entry name" value="PTBA"/>
    <property type="match status" value="1"/>
</dbReference>
<keyword evidence="6" id="KW-0418">Kinase</keyword>
<dbReference type="InterPro" id="IPR011055">
    <property type="entry name" value="Dup_hybrid_motif"/>
</dbReference>
<protein>
    <submittedName>
        <fullName evidence="8">PTS glucose transporter subunit IIA</fullName>
    </submittedName>
</protein>
<reference evidence="8 9" key="1">
    <citation type="submission" date="2021-03" db="EMBL/GenBank/DDBJ databases">
        <title>Enterococcal diversity collection.</title>
        <authorList>
            <person name="Gilmore M.S."/>
            <person name="Schwartzman J."/>
            <person name="Van Tyne D."/>
            <person name="Martin M."/>
            <person name="Earl A.M."/>
            <person name="Manson A.L."/>
            <person name="Straub T."/>
            <person name="Salamzade R."/>
            <person name="Saavedra J."/>
            <person name="Lebreton F."/>
            <person name="Prichula J."/>
            <person name="Schaufler K."/>
            <person name="Gaca A."/>
            <person name="Sgardioli B."/>
            <person name="Wagenaar J."/>
            <person name="Strong T."/>
        </authorList>
    </citation>
    <scope>NUCLEOTIDE SEQUENCE [LARGE SCALE GENOMIC DNA]</scope>
    <source>
        <strain evidence="8 9">MJM16</strain>
    </source>
</reference>
<dbReference type="PROSITE" id="PS00371">
    <property type="entry name" value="PTS_EIIA_TYPE_1_HIS"/>
    <property type="match status" value="1"/>
</dbReference>
<feature type="domain" description="PTS EIIA type-1" evidence="7">
    <location>
        <begin position="1"/>
        <end position="98"/>
    </location>
</feature>
<dbReference type="InterPro" id="IPR050890">
    <property type="entry name" value="PTS_EIIA_component"/>
</dbReference>
<evidence type="ECO:0000259" key="7">
    <source>
        <dbReference type="PROSITE" id="PS51093"/>
    </source>
</evidence>
<sequence length="124" mass="13579">MLGKGLAILPTKGEVVSPFDGTVMSVFPTKHAIGIVSDDGLELLIHVGLDTVQLDRKYFNAHINQGDRVAKGQKLLSFDVKGIEESGFITEIPIIVTNSQDFEDILFTNETEIGKEEFLISAMN</sequence>
<keyword evidence="4" id="KW-0808">Transferase</keyword>
<organism evidence="8 9">
    <name type="scientific">Candidatus Enterococcus murrayae</name>
    <dbReference type="NCBI Taxonomy" id="2815321"/>
    <lineage>
        <taxon>Bacteria</taxon>
        <taxon>Bacillati</taxon>
        <taxon>Bacillota</taxon>
        <taxon>Bacilli</taxon>
        <taxon>Lactobacillales</taxon>
        <taxon>Enterococcaceae</taxon>
        <taxon>Enterococcus</taxon>
    </lineage>
</organism>
<dbReference type="PANTHER" id="PTHR45008:SF1">
    <property type="entry name" value="PTS SYSTEM GLUCOSE-SPECIFIC EIIA COMPONENT"/>
    <property type="match status" value="1"/>
</dbReference>
<evidence type="ECO:0000256" key="3">
    <source>
        <dbReference type="ARBA" id="ARBA00022597"/>
    </source>
</evidence>
<dbReference type="Gene3D" id="2.70.70.10">
    <property type="entry name" value="Glucose Permease (Domain IIA)"/>
    <property type="match status" value="1"/>
</dbReference>
<keyword evidence="5" id="KW-0598">Phosphotransferase system</keyword>
<evidence type="ECO:0000256" key="5">
    <source>
        <dbReference type="ARBA" id="ARBA00022683"/>
    </source>
</evidence>
<keyword evidence="3 8" id="KW-0762">Sugar transport</keyword>
<evidence type="ECO:0000313" key="8">
    <source>
        <dbReference type="EMBL" id="MBO0452566.1"/>
    </source>
</evidence>
<dbReference type="SUPFAM" id="SSF51261">
    <property type="entry name" value="Duplicated hybrid motif"/>
    <property type="match status" value="1"/>
</dbReference>
<comment type="caution">
    <text evidence="8">The sequence shown here is derived from an EMBL/GenBank/DDBJ whole genome shotgun (WGS) entry which is preliminary data.</text>
</comment>
<name>A0ABS3HGI1_9ENTE</name>
<dbReference type="Pfam" id="PF00358">
    <property type="entry name" value="PTS_EIIA_1"/>
    <property type="match status" value="1"/>
</dbReference>
<gene>
    <name evidence="8" type="ORF">JZO85_09810</name>
</gene>
<evidence type="ECO:0000313" key="9">
    <source>
        <dbReference type="Proteomes" id="UP000664495"/>
    </source>
</evidence>
<accession>A0ABS3HGI1</accession>
<proteinExistence type="predicted"/>
<evidence type="ECO:0000256" key="1">
    <source>
        <dbReference type="ARBA" id="ARBA00004496"/>
    </source>
</evidence>